<evidence type="ECO:0000313" key="1">
    <source>
        <dbReference type="EMBL" id="ANJ76301.1"/>
    </source>
</evidence>
<dbReference type="AlphaFoldDB" id="A0A192A7R2"/>
<sequence>MASATSGRRVDIAAVRETVQLEASSIQLGQHATEADQNPSDRRREMSAGHCFGVSVFHNAILFDQAVPEPLHSQEEFIELVTAVPTAAQLGRYASAVELGVFAQIFVSHLILLELLHAFKFTEAQPKF</sequence>
<dbReference type="Proteomes" id="UP000078572">
    <property type="component" value="Plasmid pRI-1"/>
</dbReference>
<organism evidence="1 2">
    <name type="scientific">Ralstonia insidiosa</name>
    <dbReference type="NCBI Taxonomy" id="190721"/>
    <lineage>
        <taxon>Bacteria</taxon>
        <taxon>Pseudomonadati</taxon>
        <taxon>Pseudomonadota</taxon>
        <taxon>Betaproteobacteria</taxon>
        <taxon>Burkholderiales</taxon>
        <taxon>Burkholderiaceae</taxon>
        <taxon>Ralstonia</taxon>
    </lineage>
</organism>
<accession>A0A192A7R2</accession>
<geneLocation type="plasmid" evidence="2">
    <name>pri-1</name>
</geneLocation>
<proteinExistence type="predicted"/>
<name>A0A192A7R2_9RALS</name>
<keyword evidence="2" id="KW-1185">Reference proteome</keyword>
<evidence type="ECO:0000313" key="2">
    <source>
        <dbReference type="Proteomes" id="UP000078572"/>
    </source>
</evidence>
<gene>
    <name evidence="1" type="ORF">A9Y76_27235</name>
</gene>
<dbReference type="EMBL" id="CP016024">
    <property type="protein sequence ID" value="ANJ76301.1"/>
    <property type="molecule type" value="Genomic_DNA"/>
</dbReference>
<protein>
    <submittedName>
        <fullName evidence="1">Uncharacterized protein</fullName>
    </submittedName>
</protein>
<reference evidence="2" key="1">
    <citation type="submission" date="2016-06" db="EMBL/GenBank/DDBJ databases">
        <authorList>
            <person name="Xu Y."/>
            <person name="Nagy A."/>
            <person name="Yan X."/>
            <person name="Kim S.W."/>
            <person name="Haley B."/>
            <person name="Liu N.T."/>
            <person name="Nou X."/>
        </authorList>
    </citation>
    <scope>NUCLEOTIDE SEQUENCE [LARGE SCALE GENOMIC DNA]</scope>
    <source>
        <strain evidence="2">ATCC 49129</strain>
        <plasmid evidence="2">pri-1</plasmid>
    </source>
</reference>
<keyword evidence="1" id="KW-0614">Plasmid</keyword>